<dbReference type="Gene3D" id="3.40.50.12780">
    <property type="entry name" value="N-terminal domain of ligase-like"/>
    <property type="match status" value="1"/>
</dbReference>
<dbReference type="SUPFAM" id="SSF56801">
    <property type="entry name" value="Acetyl-CoA synthetase-like"/>
    <property type="match status" value="1"/>
</dbReference>
<evidence type="ECO:0000313" key="4">
    <source>
        <dbReference type="EMBL" id="GAA3615626.1"/>
    </source>
</evidence>
<dbReference type="RefSeq" id="WP_331282924.1">
    <property type="nucleotide sequence ID" value="NZ_BAAAZO010000006.1"/>
</dbReference>
<keyword evidence="5" id="KW-1185">Reference proteome</keyword>
<dbReference type="PANTHER" id="PTHR43767:SF1">
    <property type="entry name" value="NONRIBOSOMAL PEPTIDE SYNTHASE PES1 (EUROFUNG)-RELATED"/>
    <property type="match status" value="1"/>
</dbReference>
<feature type="region of interest" description="Disordered" evidence="1">
    <location>
        <begin position="38"/>
        <end position="92"/>
    </location>
</feature>
<keyword evidence="4" id="KW-0436">Ligase</keyword>
<dbReference type="EMBL" id="BAAAZO010000006">
    <property type="protein sequence ID" value="GAA3615626.1"/>
    <property type="molecule type" value="Genomic_DNA"/>
</dbReference>
<dbReference type="GO" id="GO:0016874">
    <property type="term" value="F:ligase activity"/>
    <property type="evidence" value="ECO:0007669"/>
    <property type="project" value="UniProtKB-KW"/>
</dbReference>
<dbReference type="Pfam" id="PF13193">
    <property type="entry name" value="AMP-binding_C"/>
    <property type="match status" value="1"/>
</dbReference>
<dbReference type="NCBIfam" id="NF005877">
    <property type="entry name" value="PRK07824.1"/>
    <property type="match status" value="1"/>
</dbReference>
<dbReference type="Proteomes" id="UP001501074">
    <property type="component" value="Unassembled WGS sequence"/>
</dbReference>
<dbReference type="InterPro" id="IPR000873">
    <property type="entry name" value="AMP-dep_synth/lig_dom"/>
</dbReference>
<accession>A0ABP6ZPT2</accession>
<reference evidence="5" key="1">
    <citation type="journal article" date="2019" name="Int. J. Syst. Evol. Microbiol.">
        <title>The Global Catalogue of Microorganisms (GCM) 10K type strain sequencing project: providing services to taxonomists for standard genome sequencing and annotation.</title>
        <authorList>
            <consortium name="The Broad Institute Genomics Platform"/>
            <consortium name="The Broad Institute Genome Sequencing Center for Infectious Disease"/>
            <person name="Wu L."/>
            <person name="Ma J."/>
        </authorList>
    </citation>
    <scope>NUCLEOTIDE SEQUENCE [LARGE SCALE GENOMIC DNA]</scope>
    <source>
        <strain evidence="5">JCM 16902</strain>
    </source>
</reference>
<dbReference type="InterPro" id="IPR042099">
    <property type="entry name" value="ANL_N_sf"/>
</dbReference>
<dbReference type="InterPro" id="IPR045851">
    <property type="entry name" value="AMP-bd_C_sf"/>
</dbReference>
<dbReference type="InterPro" id="IPR050237">
    <property type="entry name" value="ATP-dep_AMP-bd_enzyme"/>
</dbReference>
<dbReference type="Gene3D" id="3.30.300.30">
    <property type="match status" value="1"/>
</dbReference>
<organism evidence="4 5">
    <name type="scientific">Kineosporia mesophila</name>
    <dbReference type="NCBI Taxonomy" id="566012"/>
    <lineage>
        <taxon>Bacteria</taxon>
        <taxon>Bacillati</taxon>
        <taxon>Actinomycetota</taxon>
        <taxon>Actinomycetes</taxon>
        <taxon>Kineosporiales</taxon>
        <taxon>Kineosporiaceae</taxon>
        <taxon>Kineosporia</taxon>
    </lineage>
</organism>
<sequence>MTPGPSTRTLETRLTCADDRILGVLPTLREALSGSGPALALSDEVPQSHLKSTQRPDSAPPGVLDLVEEPVPLEGPDDDPADPTAVSVRTSGSTGVPKRVLLSASALFASASATHDRLGGGGQWLLALPAQHIAGLQVLVRSLVAGTTPGVMDLGGGFTPAGFTEATARLRGRRLYTSLVPTQITRILDDPAATRALGRYDAVLVGGSAVGETLLARAADAGARLITTYGMSETAGGCVYDGVPLDGVEITLDEGTGRIRISGPTLARGYLGAPFREDVFATSDHGSWADGRLRIGGRLDAVIISGGVNIAPGPVEDVLQRLPGVAEAVVVGVPDPEWGQRVGAALVLTPGAQAPTLAEVRARVTHELSARSAPRQLTVLERLPLRGPGKPDRAAITTILSGTPAPGSPEGN</sequence>
<dbReference type="PANTHER" id="PTHR43767">
    <property type="entry name" value="LONG-CHAIN-FATTY-ACID--COA LIGASE"/>
    <property type="match status" value="1"/>
</dbReference>
<evidence type="ECO:0000259" key="2">
    <source>
        <dbReference type="Pfam" id="PF00501"/>
    </source>
</evidence>
<protein>
    <submittedName>
        <fullName evidence="4">O-succinylbenzoate--CoA ligase</fullName>
    </submittedName>
</protein>
<feature type="domain" description="AMP-binding enzyme C-terminal" evidence="3">
    <location>
        <begin position="315"/>
        <end position="390"/>
    </location>
</feature>
<gene>
    <name evidence="4" type="primary">menE</name>
    <name evidence="4" type="ORF">GCM10022223_34860</name>
</gene>
<comment type="caution">
    <text evidence="4">The sequence shown here is derived from an EMBL/GenBank/DDBJ whole genome shotgun (WGS) entry which is preliminary data.</text>
</comment>
<dbReference type="Pfam" id="PF00501">
    <property type="entry name" value="AMP-binding"/>
    <property type="match status" value="1"/>
</dbReference>
<name>A0ABP6ZPT2_9ACTN</name>
<dbReference type="InterPro" id="IPR025110">
    <property type="entry name" value="AMP-bd_C"/>
</dbReference>
<evidence type="ECO:0000256" key="1">
    <source>
        <dbReference type="SAM" id="MobiDB-lite"/>
    </source>
</evidence>
<proteinExistence type="predicted"/>
<evidence type="ECO:0000259" key="3">
    <source>
        <dbReference type="Pfam" id="PF13193"/>
    </source>
</evidence>
<feature type="domain" description="AMP-dependent synthetase/ligase" evidence="2">
    <location>
        <begin position="61"/>
        <end position="271"/>
    </location>
</feature>
<evidence type="ECO:0000313" key="5">
    <source>
        <dbReference type="Proteomes" id="UP001501074"/>
    </source>
</evidence>